<dbReference type="GO" id="GO:0046872">
    <property type="term" value="F:metal ion binding"/>
    <property type="evidence" value="ECO:0007669"/>
    <property type="project" value="UniProtKB-KW"/>
</dbReference>
<dbReference type="InterPro" id="IPR007197">
    <property type="entry name" value="rSAM"/>
</dbReference>
<dbReference type="GO" id="GO:0051536">
    <property type="term" value="F:iron-sulfur cluster binding"/>
    <property type="evidence" value="ECO:0007669"/>
    <property type="project" value="UniProtKB-KW"/>
</dbReference>
<sequence length="154" mass="17253">MTQITEGLRSTHLSLNHRCTQKCQMCERWAWEDHPANQAREILSELEIASLLKDLKKMGLGKVTLTGGEPTIRADFINIVKHSLDEGLHVGVVTNGNLLQRKILRLEEIEAVKSKQFQISISLLGTESATHDLNAKVPGALSKARRAYTQFTKH</sequence>
<dbReference type="PANTHER" id="PTHR11228">
    <property type="entry name" value="RADICAL SAM DOMAIN PROTEIN"/>
    <property type="match status" value="1"/>
</dbReference>
<dbReference type="InterPro" id="IPR050377">
    <property type="entry name" value="Radical_SAM_PqqE_MftC-like"/>
</dbReference>
<keyword evidence="8" id="KW-1185">Reference proteome</keyword>
<proteinExistence type="predicted"/>
<comment type="caution">
    <text evidence="7">The sequence shown here is derived from an EMBL/GenBank/DDBJ whole genome shotgun (WGS) entry which is preliminary data.</text>
</comment>
<evidence type="ECO:0000256" key="5">
    <source>
        <dbReference type="ARBA" id="ARBA00023014"/>
    </source>
</evidence>
<dbReference type="InterPro" id="IPR058240">
    <property type="entry name" value="rSAM_sf"/>
</dbReference>
<dbReference type="Pfam" id="PF04055">
    <property type="entry name" value="Radical_SAM"/>
    <property type="match status" value="1"/>
</dbReference>
<feature type="domain" description="Radical SAM core" evidence="6">
    <location>
        <begin position="5"/>
        <end position="154"/>
    </location>
</feature>
<dbReference type="CDD" id="cd01335">
    <property type="entry name" value="Radical_SAM"/>
    <property type="match status" value="1"/>
</dbReference>
<evidence type="ECO:0000256" key="2">
    <source>
        <dbReference type="ARBA" id="ARBA00022691"/>
    </source>
</evidence>
<dbReference type="PANTHER" id="PTHR11228:SF7">
    <property type="entry name" value="PQQA PEPTIDE CYCLASE"/>
    <property type="match status" value="1"/>
</dbReference>
<evidence type="ECO:0000256" key="3">
    <source>
        <dbReference type="ARBA" id="ARBA00022723"/>
    </source>
</evidence>
<organism evidence="7 8">
    <name type="scientific">Candidatus Thiomargarita nelsonii</name>
    <dbReference type="NCBI Taxonomy" id="1003181"/>
    <lineage>
        <taxon>Bacteria</taxon>
        <taxon>Pseudomonadati</taxon>
        <taxon>Pseudomonadota</taxon>
        <taxon>Gammaproteobacteria</taxon>
        <taxon>Thiotrichales</taxon>
        <taxon>Thiotrichaceae</taxon>
        <taxon>Thiomargarita</taxon>
    </lineage>
</organism>
<evidence type="ECO:0000256" key="1">
    <source>
        <dbReference type="ARBA" id="ARBA00001966"/>
    </source>
</evidence>
<keyword evidence="5" id="KW-0411">Iron-sulfur</keyword>
<evidence type="ECO:0000256" key="4">
    <source>
        <dbReference type="ARBA" id="ARBA00023004"/>
    </source>
</evidence>
<comment type="cofactor">
    <cofactor evidence="1">
        <name>[4Fe-4S] cluster</name>
        <dbReference type="ChEBI" id="CHEBI:49883"/>
    </cofactor>
</comment>
<gene>
    <name evidence="7" type="ORF">THIOM_000586</name>
</gene>
<dbReference type="GO" id="GO:0003824">
    <property type="term" value="F:catalytic activity"/>
    <property type="evidence" value="ECO:0007669"/>
    <property type="project" value="InterPro"/>
</dbReference>
<name>A0A176S6Q3_9GAMM</name>
<dbReference type="AlphaFoldDB" id="A0A176S6Q3"/>
<dbReference type="PROSITE" id="PS51918">
    <property type="entry name" value="RADICAL_SAM"/>
    <property type="match status" value="1"/>
</dbReference>
<dbReference type="InterPro" id="IPR013785">
    <property type="entry name" value="Aldolase_TIM"/>
</dbReference>
<keyword evidence="4" id="KW-0408">Iron</keyword>
<keyword evidence="2" id="KW-0949">S-adenosyl-L-methionine</keyword>
<keyword evidence="3" id="KW-0479">Metal-binding</keyword>
<evidence type="ECO:0000313" key="8">
    <source>
        <dbReference type="Proteomes" id="UP000076962"/>
    </source>
</evidence>
<evidence type="ECO:0000259" key="6">
    <source>
        <dbReference type="PROSITE" id="PS51918"/>
    </source>
</evidence>
<protein>
    <submittedName>
        <fullName evidence="7">Radical SAM domain-containing protein</fullName>
    </submittedName>
</protein>
<dbReference type="SFLD" id="SFLDG01067">
    <property type="entry name" value="SPASM/twitch_domain_containing"/>
    <property type="match status" value="1"/>
</dbReference>
<dbReference type="EMBL" id="LUTY01000284">
    <property type="protein sequence ID" value="OAD23576.1"/>
    <property type="molecule type" value="Genomic_DNA"/>
</dbReference>
<dbReference type="Proteomes" id="UP000076962">
    <property type="component" value="Unassembled WGS sequence"/>
</dbReference>
<accession>A0A176S6Q3</accession>
<dbReference type="Gene3D" id="3.20.20.70">
    <property type="entry name" value="Aldolase class I"/>
    <property type="match status" value="1"/>
</dbReference>
<dbReference type="SFLD" id="SFLDS00029">
    <property type="entry name" value="Radical_SAM"/>
    <property type="match status" value="1"/>
</dbReference>
<reference evidence="7 8" key="1">
    <citation type="submission" date="2016-05" db="EMBL/GenBank/DDBJ databases">
        <title>Single-cell genome of chain-forming Candidatus Thiomargarita nelsonii and comparison to other large sulfur-oxidizing bacteria.</title>
        <authorList>
            <person name="Winkel M."/>
            <person name="Salman V."/>
            <person name="Woyke T."/>
            <person name="Schulz-Vogt H."/>
            <person name="Richter M."/>
            <person name="Flood B."/>
            <person name="Bailey J."/>
            <person name="Amann R."/>
            <person name="Mussmann M."/>
        </authorList>
    </citation>
    <scope>NUCLEOTIDE SEQUENCE [LARGE SCALE GENOMIC DNA]</scope>
    <source>
        <strain evidence="7 8">THI036</strain>
    </source>
</reference>
<evidence type="ECO:0000313" key="7">
    <source>
        <dbReference type="EMBL" id="OAD23576.1"/>
    </source>
</evidence>
<dbReference type="SUPFAM" id="SSF102114">
    <property type="entry name" value="Radical SAM enzymes"/>
    <property type="match status" value="1"/>
</dbReference>